<dbReference type="PRINTS" id="PR00371">
    <property type="entry name" value="FPNCR"/>
</dbReference>
<dbReference type="EC" id="1.6.2.4" evidence="19"/>
<evidence type="ECO:0000259" key="22">
    <source>
        <dbReference type="PROSITE" id="PS51384"/>
    </source>
</evidence>
<reference evidence="23 24" key="1">
    <citation type="submission" date="2023-08" db="EMBL/GenBank/DDBJ databases">
        <title>Black Yeasts Isolated from many extreme environments.</title>
        <authorList>
            <person name="Coleine C."/>
            <person name="Stajich J.E."/>
            <person name="Selbmann L."/>
        </authorList>
    </citation>
    <scope>NUCLEOTIDE SEQUENCE [LARGE SCALE GENOMIC DNA]</scope>
    <source>
        <strain evidence="23 24">CCFEE 5885</strain>
    </source>
</reference>
<dbReference type="InterPro" id="IPR029039">
    <property type="entry name" value="Flavoprotein-like_sf"/>
</dbReference>
<comment type="cofactor">
    <cofactor evidence="1">
        <name>FMN</name>
        <dbReference type="ChEBI" id="CHEBI:58210"/>
    </cofactor>
</comment>
<evidence type="ECO:0000256" key="8">
    <source>
        <dbReference type="ARBA" id="ARBA00022827"/>
    </source>
</evidence>
<proteinExistence type="inferred from homology"/>
<keyword evidence="15 19" id="KW-0472">Membrane</keyword>
<comment type="catalytic activity">
    <reaction evidence="18 19">
        <text>2 oxidized [cytochrome P450] + NADPH = 2 reduced [cytochrome P450] + NADP(+) + H(+)</text>
        <dbReference type="Rhea" id="RHEA:24040"/>
        <dbReference type="Rhea" id="RHEA-COMP:14627"/>
        <dbReference type="Rhea" id="RHEA-COMP:14628"/>
        <dbReference type="ChEBI" id="CHEBI:15378"/>
        <dbReference type="ChEBI" id="CHEBI:55376"/>
        <dbReference type="ChEBI" id="CHEBI:57783"/>
        <dbReference type="ChEBI" id="CHEBI:58349"/>
        <dbReference type="ChEBI" id="CHEBI:60344"/>
        <dbReference type="EC" id="1.6.2.4"/>
    </reaction>
</comment>
<keyword evidence="13" id="KW-0756">Sterol biosynthesis</keyword>
<keyword evidence="8" id="KW-0274">FAD</keyword>
<comment type="function">
    <text evidence="19">This enzyme is required for electron transfer from NADP to cytochrome P450.</text>
</comment>
<dbReference type="SUPFAM" id="SSF52218">
    <property type="entry name" value="Flavoproteins"/>
    <property type="match status" value="1"/>
</dbReference>
<organism evidence="23 24">
    <name type="scientific">Lithohypha guttulata</name>
    <dbReference type="NCBI Taxonomy" id="1690604"/>
    <lineage>
        <taxon>Eukaryota</taxon>
        <taxon>Fungi</taxon>
        <taxon>Dikarya</taxon>
        <taxon>Ascomycota</taxon>
        <taxon>Pezizomycotina</taxon>
        <taxon>Eurotiomycetes</taxon>
        <taxon>Chaetothyriomycetidae</taxon>
        <taxon>Chaetothyriales</taxon>
        <taxon>Trichomeriaceae</taxon>
        <taxon>Lithohypha</taxon>
    </lineage>
</organism>
<evidence type="ECO:0000256" key="1">
    <source>
        <dbReference type="ARBA" id="ARBA00001917"/>
    </source>
</evidence>
<dbReference type="PANTHER" id="PTHR19384">
    <property type="entry name" value="NITRIC OXIDE SYNTHASE-RELATED"/>
    <property type="match status" value="1"/>
</dbReference>
<dbReference type="InterPro" id="IPR003097">
    <property type="entry name" value="CysJ-like_FAD-binding"/>
</dbReference>
<evidence type="ECO:0000256" key="16">
    <source>
        <dbReference type="ARBA" id="ARBA00023166"/>
    </source>
</evidence>
<evidence type="ECO:0000259" key="21">
    <source>
        <dbReference type="PROSITE" id="PS50902"/>
    </source>
</evidence>
<dbReference type="Pfam" id="PF00667">
    <property type="entry name" value="FAD_binding_1"/>
    <property type="match status" value="1"/>
</dbReference>
<dbReference type="InterPro" id="IPR001094">
    <property type="entry name" value="Flavdoxin-like"/>
</dbReference>
<name>A0ABR0K337_9EURO</name>
<keyword evidence="14" id="KW-0443">Lipid metabolism</keyword>
<keyword evidence="4" id="KW-0285">Flavoprotein</keyword>
<dbReference type="InterPro" id="IPR023208">
    <property type="entry name" value="P450R"/>
</dbReference>
<evidence type="ECO:0000256" key="5">
    <source>
        <dbReference type="ARBA" id="ARBA00022643"/>
    </source>
</evidence>
<evidence type="ECO:0000256" key="6">
    <source>
        <dbReference type="ARBA" id="ARBA00022692"/>
    </source>
</evidence>
<dbReference type="PANTHER" id="PTHR19384:SF108">
    <property type="entry name" value="NADPH--CYTOCHROME P450 REDUCTASE"/>
    <property type="match status" value="1"/>
</dbReference>
<keyword evidence="16" id="KW-1207">Sterol metabolism</keyword>
<dbReference type="PROSITE" id="PS50902">
    <property type="entry name" value="FLAVODOXIN_LIKE"/>
    <property type="match status" value="1"/>
</dbReference>
<accession>A0ABR0K337</accession>
<protein>
    <recommendedName>
        <fullName evidence="19">NADPH--cytochrome P450 reductase</fullName>
        <ecNumber evidence="19">1.6.2.4</ecNumber>
    </recommendedName>
</protein>
<dbReference type="Pfam" id="PF00258">
    <property type="entry name" value="Flavodoxin_1"/>
    <property type="match status" value="1"/>
</dbReference>
<feature type="domain" description="FAD-binding FR-type" evidence="22">
    <location>
        <begin position="287"/>
        <end position="532"/>
    </location>
</feature>
<dbReference type="Proteomes" id="UP001345013">
    <property type="component" value="Unassembled WGS sequence"/>
</dbReference>
<dbReference type="EMBL" id="JAVRRG010000115">
    <property type="protein sequence ID" value="KAK5084109.1"/>
    <property type="molecule type" value="Genomic_DNA"/>
</dbReference>
<evidence type="ECO:0000256" key="19">
    <source>
        <dbReference type="PIRNR" id="PIRNR000208"/>
    </source>
</evidence>
<dbReference type="SUPFAM" id="SSF52343">
    <property type="entry name" value="Ferredoxin reductase-like, C-terminal NADP-linked domain"/>
    <property type="match status" value="1"/>
</dbReference>
<evidence type="ECO:0000256" key="11">
    <source>
        <dbReference type="ARBA" id="ARBA00022989"/>
    </source>
</evidence>
<keyword evidence="10" id="KW-0752">Steroid biosynthesis</keyword>
<dbReference type="Gene3D" id="3.40.50.360">
    <property type="match status" value="1"/>
</dbReference>
<evidence type="ECO:0000256" key="15">
    <source>
        <dbReference type="ARBA" id="ARBA00023136"/>
    </source>
</evidence>
<keyword evidence="3" id="KW-0444">Lipid biosynthesis</keyword>
<evidence type="ECO:0000256" key="2">
    <source>
        <dbReference type="ARBA" id="ARBA00001974"/>
    </source>
</evidence>
<evidence type="ECO:0000256" key="10">
    <source>
        <dbReference type="ARBA" id="ARBA00022955"/>
    </source>
</evidence>
<dbReference type="InterPro" id="IPR017927">
    <property type="entry name" value="FAD-bd_FR_type"/>
</dbReference>
<dbReference type="InterPro" id="IPR017938">
    <property type="entry name" value="Riboflavin_synthase-like_b-brl"/>
</dbReference>
<dbReference type="InterPro" id="IPR001709">
    <property type="entry name" value="Flavoprot_Pyr_Nucl_cyt_Rdtase"/>
</dbReference>
<evidence type="ECO:0000256" key="13">
    <source>
        <dbReference type="ARBA" id="ARBA00023011"/>
    </source>
</evidence>
<evidence type="ECO:0000256" key="18">
    <source>
        <dbReference type="ARBA" id="ARBA00049342"/>
    </source>
</evidence>
<keyword evidence="5" id="KW-0288">FMN</keyword>
<dbReference type="InterPro" id="IPR023173">
    <property type="entry name" value="NADPH_Cyt_P450_Rdtase_alpha"/>
</dbReference>
<evidence type="ECO:0000256" key="17">
    <source>
        <dbReference type="ARBA" id="ARBA00023221"/>
    </source>
</evidence>
<evidence type="ECO:0000256" key="9">
    <source>
        <dbReference type="ARBA" id="ARBA00022857"/>
    </source>
</evidence>
<evidence type="ECO:0000256" key="3">
    <source>
        <dbReference type="ARBA" id="ARBA00022516"/>
    </source>
</evidence>
<comment type="cofactor">
    <cofactor evidence="2">
        <name>FAD</name>
        <dbReference type="ChEBI" id="CHEBI:57692"/>
    </cofactor>
</comment>
<dbReference type="Gene3D" id="2.40.30.10">
    <property type="entry name" value="Translation factors"/>
    <property type="match status" value="1"/>
</dbReference>
<dbReference type="PROSITE" id="PS51384">
    <property type="entry name" value="FAD_FR"/>
    <property type="match status" value="1"/>
</dbReference>
<evidence type="ECO:0000256" key="4">
    <source>
        <dbReference type="ARBA" id="ARBA00022630"/>
    </source>
</evidence>
<dbReference type="SUPFAM" id="SSF63380">
    <property type="entry name" value="Riboflavin synthase domain-like"/>
    <property type="match status" value="1"/>
</dbReference>
<evidence type="ECO:0000256" key="12">
    <source>
        <dbReference type="ARBA" id="ARBA00023002"/>
    </source>
</evidence>
<gene>
    <name evidence="23" type="ORF">LTR24_007533</name>
</gene>
<evidence type="ECO:0000313" key="24">
    <source>
        <dbReference type="Proteomes" id="UP001345013"/>
    </source>
</evidence>
<dbReference type="InterPro" id="IPR008254">
    <property type="entry name" value="Flavodoxin/NO_synth"/>
</dbReference>
<evidence type="ECO:0000313" key="23">
    <source>
        <dbReference type="EMBL" id="KAK5084109.1"/>
    </source>
</evidence>
<feature type="domain" description="Flavodoxin-like" evidence="21">
    <location>
        <begin position="91"/>
        <end position="235"/>
    </location>
</feature>
<dbReference type="InterPro" id="IPR039261">
    <property type="entry name" value="FNR_nucleotide-bd"/>
</dbReference>
<keyword evidence="9 19" id="KW-0521">NADP</keyword>
<dbReference type="Gene3D" id="1.20.990.10">
    <property type="entry name" value="NADPH-cytochrome p450 Reductase, Chain A, domain 3"/>
    <property type="match status" value="1"/>
</dbReference>
<dbReference type="Gene3D" id="3.40.50.80">
    <property type="entry name" value="Nucleotide-binding domain of ferredoxin-NADP reductase (FNR) module"/>
    <property type="match status" value="1"/>
</dbReference>
<comment type="caution">
    <text evidence="23">The sequence shown here is derived from an EMBL/GenBank/DDBJ whole genome shotgun (WGS) entry which is preliminary data.</text>
</comment>
<evidence type="ECO:0000256" key="14">
    <source>
        <dbReference type="ARBA" id="ARBA00023098"/>
    </source>
</evidence>
<dbReference type="PRINTS" id="PR00369">
    <property type="entry name" value="FLAVODOXIN"/>
</dbReference>
<dbReference type="PIRSF" id="PIRSF000208">
    <property type="entry name" value="P450R"/>
    <property type="match status" value="1"/>
</dbReference>
<feature type="transmembrane region" description="Helical" evidence="20">
    <location>
        <begin position="30"/>
        <end position="46"/>
    </location>
</feature>
<keyword evidence="24" id="KW-1185">Reference proteome</keyword>
<comment type="subcellular location">
    <subcellularLocation>
        <location evidence="19">Endoplasmic reticulum membrane</location>
    </subcellularLocation>
</comment>
<keyword evidence="12 19" id="KW-0560">Oxidoreductase</keyword>
<evidence type="ECO:0000256" key="20">
    <source>
        <dbReference type="SAM" id="Phobius"/>
    </source>
</evidence>
<keyword evidence="6 20" id="KW-0812">Transmembrane</keyword>
<keyword evidence="11 20" id="KW-1133">Transmembrane helix</keyword>
<dbReference type="InterPro" id="IPR001433">
    <property type="entry name" value="OxRdtase_FAD/NAD-bd"/>
</dbReference>
<evidence type="ECO:0000256" key="7">
    <source>
        <dbReference type="ARBA" id="ARBA00022824"/>
    </source>
</evidence>
<keyword evidence="17" id="KW-0753">Steroid metabolism</keyword>
<comment type="similarity">
    <text evidence="19">In the C-terminal section; belongs to the flavoprotein pyridine nucleotide cytochrome reductase family.</text>
</comment>
<keyword evidence="7 19" id="KW-0256">Endoplasmic reticulum</keyword>
<dbReference type="Pfam" id="PF00175">
    <property type="entry name" value="NAD_binding_1"/>
    <property type="match status" value="1"/>
</dbReference>
<sequence length="694" mass="77546">MDKTKIDQYIDIAAFAQIRPSILELGADDYVAIILLLIGTIGYLTYGKRWAKPDPYLYKLYERPQEKFGTVARDDATKDIARRLSQENKDAVIFWGSQSGTAEGFAHRLARDCHQRFGLNVIVADLSDYDHDTIAQIAESKFVIFLLSTYGEGDPSDNTTDFLEWVQKRSDTLSNIRYAAFGLGNSNYVYYNKVADDVVQCLEKLSATPLLPVGKADDANSGTEEDFASWRDDLFAMFQHKLGLEEHVAEYVPSILVREIDNSVESSLQSGEPHPLKLSRKAARDYSAIQKLPVKNIKTLTGAGNAGRSCLHLEIDIRAHAQIKYKTGDHLAVWPTNSSDEVERLINVLGLSETKQIDVLISAANNEDEIKIPKHTNVSALFCHYLEICGAVSRDTVSILSQLAPTASTKSFLQNLSTKSAYAAFISQHHITLARLLEHTMLHDPETDWSQLPLAFIIESLRPMTPRYYSISSSSMVSPRQMAITVAVSPSELPLNPSVSIPGLTTSYLSGLDIDATPTIYSHVRRSAFKMPFLHKTPIVLIAAGTGIAPFRGFLQERAQMAQISNQEIGPVLLVFGCRNPDQDYLYRSEIEELQERALKGKLEVVTAFSRVSGQKKCYVQDRLAEQDVKEKVVKILCEQEGNLYFCGSTTMAKTAGRTLVDAVKEHQKADDNEAKSWMDGMKRSRRWQEDVWG</sequence>